<dbReference type="AlphaFoldDB" id="A0A4Y2FD02"/>
<dbReference type="Pfam" id="PF07530">
    <property type="entry name" value="PRE_C2HC"/>
    <property type="match status" value="1"/>
</dbReference>
<comment type="caution">
    <text evidence="3">The sequence shown here is derived from an EMBL/GenBank/DDBJ whole genome shotgun (WGS) entry which is preliminary data.</text>
</comment>
<evidence type="ECO:0000313" key="4">
    <source>
        <dbReference type="Proteomes" id="UP000499080"/>
    </source>
</evidence>
<evidence type="ECO:0000256" key="1">
    <source>
        <dbReference type="SAM" id="MobiDB-lite"/>
    </source>
</evidence>
<gene>
    <name evidence="3" type="ORF">AVEN_73501_1</name>
</gene>
<accession>A0A4Y2FD02</accession>
<keyword evidence="4" id="KW-1185">Reference proteome</keyword>
<feature type="domain" description="CCHC-type" evidence="2">
    <location>
        <begin position="369"/>
        <end position="384"/>
    </location>
</feature>
<dbReference type="InterPro" id="IPR006579">
    <property type="entry name" value="Pre_C2HC_dom"/>
</dbReference>
<dbReference type="Proteomes" id="UP000499080">
    <property type="component" value="Unassembled WGS sequence"/>
</dbReference>
<dbReference type="EMBL" id="BGPR01095678">
    <property type="protein sequence ID" value="GBM39393.1"/>
    <property type="molecule type" value="Genomic_DNA"/>
</dbReference>
<feature type="region of interest" description="Disordered" evidence="1">
    <location>
        <begin position="119"/>
        <end position="148"/>
    </location>
</feature>
<evidence type="ECO:0000259" key="2">
    <source>
        <dbReference type="SMART" id="SM00343"/>
    </source>
</evidence>
<feature type="region of interest" description="Disordered" evidence="1">
    <location>
        <begin position="178"/>
        <end position="200"/>
    </location>
</feature>
<dbReference type="SMART" id="SM00343">
    <property type="entry name" value="ZnF_C2HC"/>
    <property type="match status" value="3"/>
</dbReference>
<name>A0A4Y2FD02_ARAVE</name>
<reference evidence="3 4" key="1">
    <citation type="journal article" date="2019" name="Sci. Rep.">
        <title>Orb-weaving spider Araneus ventricosus genome elucidates the spidroin gene catalogue.</title>
        <authorList>
            <person name="Kono N."/>
            <person name="Nakamura H."/>
            <person name="Ohtoshi R."/>
            <person name="Moran D.A.P."/>
            <person name="Shinohara A."/>
            <person name="Yoshida Y."/>
            <person name="Fujiwara M."/>
            <person name="Mori M."/>
            <person name="Tomita M."/>
            <person name="Arakawa K."/>
        </authorList>
    </citation>
    <scope>NUCLEOTIDE SEQUENCE [LARGE SCALE GENOMIC DNA]</scope>
</reference>
<dbReference type="GO" id="GO:0003676">
    <property type="term" value="F:nucleic acid binding"/>
    <property type="evidence" value="ECO:0007669"/>
    <property type="project" value="InterPro"/>
</dbReference>
<proteinExistence type="predicted"/>
<feature type="domain" description="CCHC-type" evidence="2">
    <location>
        <begin position="398"/>
        <end position="416"/>
    </location>
</feature>
<protein>
    <recommendedName>
        <fullName evidence="2">CCHC-type domain-containing protein</fullName>
    </recommendedName>
</protein>
<dbReference type="OrthoDB" id="8054297at2759"/>
<sequence length="531" mass="60816">MDSPTLAEKETPEGSSATMMDFTVEDCDNDSAICARLRQMQNFLSDATRKRNSMLETMSDAEKGSPAAKTLDDMARKYQQDMDIINQQVSELGDCPVVNCTVHCKNINRVNLKRSLTSESEEFPELTKTNNTSIKSNRRNDNGYSFPDKRHTARISVLTNDYDNLNDKIESSNKYATLNSEANDDGEPSQTQPPIKKPPPIMLKKQENFTAQLKNINENFGPVVAKSGGIFIKLYAKDPDEHMRLTRFLKEKEMQYYVIVPKWERPIKVVIRNLPRDTRPQEIKGFLEFYHDLKVDKVVQLTKLRTKRPLPLFQVTLPNEDKNKKIWNIDNVCYFKVEIQRFQRRTGALQCFNCNLHHHAAAACQLDPRCLKCGGPHSHVQCTERFETNTEGKIINPKCINCNETGHLASWRGCKKFPKIAVNNIRPIKPSRRVDPKFTYSAIARQNYDNENDDLPINDNESVDLRAPPEEVSVTVSPQKVDALKDILYVLDEFKRIFGKSDIHEIAKKLKTANNDLDRLQVLVKLLNLSV</sequence>
<dbReference type="GO" id="GO:0008270">
    <property type="term" value="F:zinc ion binding"/>
    <property type="evidence" value="ECO:0007669"/>
    <property type="project" value="InterPro"/>
</dbReference>
<evidence type="ECO:0000313" key="3">
    <source>
        <dbReference type="EMBL" id="GBM39393.1"/>
    </source>
</evidence>
<feature type="domain" description="CCHC-type" evidence="2">
    <location>
        <begin position="350"/>
        <end position="366"/>
    </location>
</feature>
<organism evidence="3 4">
    <name type="scientific">Araneus ventricosus</name>
    <name type="common">Orbweaver spider</name>
    <name type="synonym">Epeira ventricosa</name>
    <dbReference type="NCBI Taxonomy" id="182803"/>
    <lineage>
        <taxon>Eukaryota</taxon>
        <taxon>Metazoa</taxon>
        <taxon>Ecdysozoa</taxon>
        <taxon>Arthropoda</taxon>
        <taxon>Chelicerata</taxon>
        <taxon>Arachnida</taxon>
        <taxon>Araneae</taxon>
        <taxon>Araneomorphae</taxon>
        <taxon>Entelegynae</taxon>
        <taxon>Araneoidea</taxon>
        <taxon>Araneidae</taxon>
        <taxon>Araneus</taxon>
    </lineage>
</organism>
<dbReference type="InterPro" id="IPR001878">
    <property type="entry name" value="Znf_CCHC"/>
</dbReference>